<evidence type="ECO:0000256" key="2">
    <source>
        <dbReference type="ARBA" id="ARBA00007639"/>
    </source>
</evidence>
<dbReference type="InterPro" id="IPR028082">
    <property type="entry name" value="Peripla_BP_I"/>
</dbReference>
<protein>
    <submittedName>
        <fullName evidence="7">Substrate-binding domain-containing protein</fullName>
    </submittedName>
</protein>
<dbReference type="PANTHER" id="PTHR46847">
    <property type="entry name" value="D-ALLOSE-BINDING PERIPLASMIC PROTEIN-RELATED"/>
    <property type="match status" value="1"/>
</dbReference>
<dbReference type="EMBL" id="CP102290">
    <property type="protein sequence ID" value="UWP58554.1"/>
    <property type="molecule type" value="Genomic_DNA"/>
</dbReference>
<dbReference type="SUPFAM" id="SSF53822">
    <property type="entry name" value="Periplasmic binding protein-like I"/>
    <property type="match status" value="1"/>
</dbReference>
<gene>
    <name evidence="7" type="ORF">NQ502_14375</name>
</gene>
<dbReference type="RefSeq" id="WP_049898384.1">
    <property type="nucleotide sequence ID" value="NZ_CABLBR010000033.1"/>
</dbReference>
<dbReference type="PROSITE" id="PS51257">
    <property type="entry name" value="PROKAR_LIPOPROTEIN"/>
    <property type="match status" value="1"/>
</dbReference>
<evidence type="ECO:0000256" key="5">
    <source>
        <dbReference type="SAM" id="SignalP"/>
    </source>
</evidence>
<feature type="compositionally biased region" description="Basic and acidic residues" evidence="4">
    <location>
        <begin position="27"/>
        <end position="38"/>
    </location>
</feature>
<evidence type="ECO:0000313" key="8">
    <source>
        <dbReference type="Proteomes" id="UP001060164"/>
    </source>
</evidence>
<evidence type="ECO:0000256" key="1">
    <source>
        <dbReference type="ARBA" id="ARBA00004196"/>
    </source>
</evidence>
<evidence type="ECO:0000259" key="6">
    <source>
        <dbReference type="Pfam" id="PF13407"/>
    </source>
</evidence>
<feature type="compositionally biased region" description="Acidic residues" evidence="4">
    <location>
        <begin position="39"/>
        <end position="57"/>
    </location>
</feature>
<dbReference type="Pfam" id="PF13407">
    <property type="entry name" value="Peripla_BP_4"/>
    <property type="match status" value="1"/>
</dbReference>
<feature type="chain" id="PRO_5046919163" evidence="5">
    <location>
        <begin position="21"/>
        <end position="374"/>
    </location>
</feature>
<feature type="signal peptide" evidence="5">
    <location>
        <begin position="1"/>
        <end position="20"/>
    </location>
</feature>
<dbReference type="Gene3D" id="3.40.50.2300">
    <property type="match status" value="2"/>
</dbReference>
<dbReference type="PANTHER" id="PTHR46847:SF1">
    <property type="entry name" value="D-ALLOSE-BINDING PERIPLASMIC PROTEIN-RELATED"/>
    <property type="match status" value="1"/>
</dbReference>
<comment type="similarity">
    <text evidence="2">Belongs to the bacterial solute-binding protein 2 family.</text>
</comment>
<keyword evidence="3 5" id="KW-0732">Signal</keyword>
<dbReference type="InterPro" id="IPR025997">
    <property type="entry name" value="SBP_2_dom"/>
</dbReference>
<evidence type="ECO:0000256" key="3">
    <source>
        <dbReference type="ARBA" id="ARBA00022729"/>
    </source>
</evidence>
<accession>A0ABY5VD75</accession>
<name>A0ABY5VD75_9FIRM</name>
<proteinExistence type="inferred from homology"/>
<feature type="domain" description="Periplasmic binding protein" evidence="6">
    <location>
        <begin position="74"/>
        <end position="334"/>
    </location>
</feature>
<dbReference type="Proteomes" id="UP001060164">
    <property type="component" value="Chromosome"/>
</dbReference>
<evidence type="ECO:0000313" key="7">
    <source>
        <dbReference type="EMBL" id="UWP58554.1"/>
    </source>
</evidence>
<keyword evidence="8" id="KW-1185">Reference proteome</keyword>
<comment type="subcellular location">
    <subcellularLocation>
        <location evidence="1">Cell envelope</location>
    </subcellularLocation>
</comment>
<organism evidence="7 8">
    <name type="scientific">Ruminococcus gauvreauii</name>
    <dbReference type="NCBI Taxonomy" id="438033"/>
    <lineage>
        <taxon>Bacteria</taxon>
        <taxon>Bacillati</taxon>
        <taxon>Bacillota</taxon>
        <taxon>Clostridia</taxon>
        <taxon>Eubacteriales</taxon>
        <taxon>Oscillospiraceae</taxon>
        <taxon>Ruminococcus</taxon>
    </lineage>
</organism>
<feature type="region of interest" description="Disordered" evidence="4">
    <location>
        <begin position="21"/>
        <end position="57"/>
    </location>
</feature>
<sequence>MRKRVLATLLAAGMVMGSLAGCGGSDGESKDSGSKEAETTEEAEAKDDAATDGEDAASGDMAEVLGDITMVIANRDEFLSEMESGAIKAAEALGVKMTTVDAQNDQSKLLQFVETAKNNDQKVIIVNPVDAAADACQQIVDAAGDMKVVFVNRPPDDIDAGSKVLNENVVYVGSNEMTSGYFQGEALAKYFKEQGKTDIKYILIQGTLGQVATTNRTTSLLKAFEDNGINAEEATAPLVADWDRATAQDMITPLLTTIEYDCIVGNCDALSLGAVEAMKSQGLDPSSVPIVGIDATTDGRQAIHDGDMYMTVFQNAAGQGYGAMKAAANLVQGKPANEGTEWELDETGSIVWIPFEPVNIDNVDEYDNYTLNIE</sequence>
<reference evidence="7" key="1">
    <citation type="journal article" date="2022" name="Cell">
        <title>Design, construction, and in vivo augmentation of a complex gut microbiome.</title>
        <authorList>
            <person name="Cheng A.G."/>
            <person name="Ho P.Y."/>
            <person name="Aranda-Diaz A."/>
            <person name="Jain S."/>
            <person name="Yu F.B."/>
            <person name="Meng X."/>
            <person name="Wang M."/>
            <person name="Iakiviak M."/>
            <person name="Nagashima K."/>
            <person name="Zhao A."/>
            <person name="Murugkar P."/>
            <person name="Patil A."/>
            <person name="Atabakhsh K."/>
            <person name="Weakley A."/>
            <person name="Yan J."/>
            <person name="Brumbaugh A.R."/>
            <person name="Higginbottom S."/>
            <person name="Dimas A."/>
            <person name="Shiver A.L."/>
            <person name="Deutschbauer A."/>
            <person name="Neff N."/>
            <person name="Sonnenburg J.L."/>
            <person name="Huang K.C."/>
            <person name="Fischbach M.A."/>
        </authorList>
    </citation>
    <scope>NUCLEOTIDE SEQUENCE</scope>
    <source>
        <strain evidence="7">DSM 19829</strain>
    </source>
</reference>
<evidence type="ECO:0000256" key="4">
    <source>
        <dbReference type="SAM" id="MobiDB-lite"/>
    </source>
</evidence>